<feature type="domain" description="EXS" evidence="6">
    <location>
        <begin position="241"/>
        <end position="453"/>
    </location>
</feature>
<dbReference type="PROSITE" id="PS51380">
    <property type="entry name" value="EXS"/>
    <property type="match status" value="1"/>
</dbReference>
<proteinExistence type="predicted"/>
<evidence type="ECO:0000313" key="7">
    <source>
        <dbReference type="EMBL" id="KOO28474.1"/>
    </source>
</evidence>
<dbReference type="AlphaFoldDB" id="A0A0M0JPI1"/>
<dbReference type="GO" id="GO:0016020">
    <property type="term" value="C:membrane"/>
    <property type="evidence" value="ECO:0007669"/>
    <property type="project" value="UniProtKB-SubCell"/>
</dbReference>
<organism evidence="7 8">
    <name type="scientific">Chrysochromulina tobinii</name>
    <dbReference type="NCBI Taxonomy" id="1460289"/>
    <lineage>
        <taxon>Eukaryota</taxon>
        <taxon>Haptista</taxon>
        <taxon>Haptophyta</taxon>
        <taxon>Prymnesiophyceae</taxon>
        <taxon>Prymnesiales</taxon>
        <taxon>Chrysochromulinaceae</taxon>
        <taxon>Chrysochromulina</taxon>
    </lineage>
</organism>
<gene>
    <name evidence="7" type="ORF">Ctob_003517</name>
</gene>
<name>A0A0M0JPI1_9EUKA</name>
<evidence type="ECO:0000256" key="3">
    <source>
        <dbReference type="ARBA" id="ARBA00022989"/>
    </source>
</evidence>
<comment type="subcellular location">
    <subcellularLocation>
        <location evidence="1">Membrane</location>
        <topology evidence="1">Multi-pass membrane protein</topology>
    </subcellularLocation>
</comment>
<dbReference type="OrthoDB" id="9970435at2759"/>
<feature type="transmembrane region" description="Helical" evidence="5">
    <location>
        <begin position="108"/>
        <end position="127"/>
    </location>
</feature>
<feature type="transmembrane region" description="Helical" evidence="5">
    <location>
        <begin position="21"/>
        <end position="45"/>
    </location>
</feature>
<evidence type="ECO:0000256" key="2">
    <source>
        <dbReference type="ARBA" id="ARBA00022692"/>
    </source>
</evidence>
<dbReference type="Pfam" id="PF03124">
    <property type="entry name" value="EXS"/>
    <property type="match status" value="1"/>
</dbReference>
<keyword evidence="2 5" id="KW-0812">Transmembrane</keyword>
<evidence type="ECO:0000313" key="8">
    <source>
        <dbReference type="Proteomes" id="UP000037460"/>
    </source>
</evidence>
<evidence type="ECO:0000256" key="5">
    <source>
        <dbReference type="SAM" id="Phobius"/>
    </source>
</evidence>
<dbReference type="EMBL" id="JWZX01002564">
    <property type="protein sequence ID" value="KOO28474.1"/>
    <property type="molecule type" value="Genomic_DNA"/>
</dbReference>
<reference evidence="8" key="1">
    <citation type="journal article" date="2015" name="PLoS Genet.">
        <title>Genome Sequence and Transcriptome Analyses of Chrysochromulina tobin: Metabolic Tools for Enhanced Algal Fitness in the Prominent Order Prymnesiales (Haptophyceae).</title>
        <authorList>
            <person name="Hovde B.T."/>
            <person name="Deodato C.R."/>
            <person name="Hunsperger H.M."/>
            <person name="Ryken S.A."/>
            <person name="Yost W."/>
            <person name="Jha R.K."/>
            <person name="Patterson J."/>
            <person name="Monnat R.J. Jr."/>
            <person name="Barlow S.B."/>
            <person name="Starkenburg S.R."/>
            <person name="Cattolico R.A."/>
        </authorList>
    </citation>
    <scope>NUCLEOTIDE SEQUENCE</scope>
    <source>
        <strain evidence="8">CCMP291</strain>
    </source>
</reference>
<comment type="caution">
    <text evidence="7">The sequence shown here is derived from an EMBL/GenBank/DDBJ whole genome shotgun (WGS) entry which is preliminary data.</text>
</comment>
<keyword evidence="3 5" id="KW-1133">Transmembrane helix</keyword>
<feature type="transmembrane region" description="Helical" evidence="5">
    <location>
        <begin position="57"/>
        <end position="80"/>
    </location>
</feature>
<protein>
    <submittedName>
        <fullName evidence="7">Xenotropic and polytropic murine leukemia virus receptor xpr1</fullName>
    </submittedName>
</protein>
<evidence type="ECO:0000259" key="6">
    <source>
        <dbReference type="PROSITE" id="PS51380"/>
    </source>
</evidence>
<keyword evidence="8" id="KW-1185">Reference proteome</keyword>
<evidence type="ECO:0000256" key="4">
    <source>
        <dbReference type="ARBA" id="ARBA00023136"/>
    </source>
</evidence>
<evidence type="ECO:0000256" key="1">
    <source>
        <dbReference type="ARBA" id="ARBA00004141"/>
    </source>
</evidence>
<dbReference type="InterPro" id="IPR004342">
    <property type="entry name" value="EXS_C"/>
</dbReference>
<sequence>MVVDSLGTEKASEVEVDTLKWLFFSLGMRTGINLQMFVMGLLVTLSSNEAIDELSKLYYPLFRGSFLLSFFGVLFGLLLFTWKRTGIDYAAILGVRADRTNYHAVVRYSSSLMFVNFFSFVTFWLVLTVRSHLYTYKHIWPLAAFIGTLAIVAYPVDWMPEWHDAAQRSALAHSIVRALLAPFSSPSFACNFVADVFCSMPKCFIDLLYSTCIFTSGEAFMVGGWDAQNKAFDHELVVCTNANPTYRASFILLSVLPFYIRFMQCIRQIHDAVRAGSEEWRQPLYNAGKYISSLLVVILSVTGGRSEYWLIASIWSTLFAFSWDVLVDWGIGPQPLRRFVRSLLTPSQPRNGGEFKGASYWLRPVRVFEPKWYVTAIVVDLVARLGWAVYISPSQTVVQQHVSLLLGTVELLRRATWALLRVEWAQIERMAKQVHAAELQIGMDAMAAVTVPKLQELREPLLPPTATKEERIEAQLALNAMRMEKEIS</sequence>
<keyword evidence="7" id="KW-0675">Receptor</keyword>
<keyword evidence="4 5" id="KW-0472">Membrane</keyword>
<accession>A0A0M0JPI1</accession>
<dbReference type="Proteomes" id="UP000037460">
    <property type="component" value="Unassembled WGS sequence"/>
</dbReference>
<dbReference type="PANTHER" id="PTHR10783">
    <property type="entry name" value="XENOTROPIC AND POLYTROPIC RETROVIRUS RECEPTOR 1-RELATED"/>
    <property type="match status" value="1"/>
</dbReference>